<dbReference type="EMBL" id="JBHSON010000007">
    <property type="protein sequence ID" value="MFC5745396.1"/>
    <property type="molecule type" value="Genomic_DNA"/>
</dbReference>
<dbReference type="Pfam" id="PF00501">
    <property type="entry name" value="AMP-binding"/>
    <property type="match status" value="1"/>
</dbReference>
<dbReference type="Gene3D" id="3.40.50.12780">
    <property type="entry name" value="N-terminal domain of ligase-like"/>
    <property type="match status" value="1"/>
</dbReference>
<keyword evidence="2" id="KW-0436">Ligase</keyword>
<comment type="caution">
    <text evidence="5">The sequence shown here is derived from an EMBL/GenBank/DDBJ whole genome shotgun (WGS) entry which is preliminary data.</text>
</comment>
<gene>
    <name evidence="5" type="ORF">ACFPZN_07255</name>
</gene>
<dbReference type="InterPro" id="IPR042099">
    <property type="entry name" value="ANL_N_sf"/>
</dbReference>
<reference evidence="6" key="1">
    <citation type="journal article" date="2019" name="Int. J. Syst. Evol. Microbiol.">
        <title>The Global Catalogue of Microorganisms (GCM) 10K type strain sequencing project: providing services to taxonomists for standard genome sequencing and annotation.</title>
        <authorList>
            <consortium name="The Broad Institute Genomics Platform"/>
            <consortium name="The Broad Institute Genome Sequencing Center for Infectious Disease"/>
            <person name="Wu L."/>
            <person name="Ma J."/>
        </authorList>
    </citation>
    <scope>NUCLEOTIDE SEQUENCE [LARGE SCALE GENOMIC DNA]</scope>
    <source>
        <strain evidence="6">KCTC 42087</strain>
    </source>
</reference>
<dbReference type="InterPro" id="IPR025110">
    <property type="entry name" value="AMP-bd_C"/>
</dbReference>
<comment type="similarity">
    <text evidence="1">Belongs to the ATP-dependent AMP-binding enzyme family.</text>
</comment>
<keyword evidence="6" id="KW-1185">Reference proteome</keyword>
<dbReference type="Pfam" id="PF13193">
    <property type="entry name" value="AMP-binding_C"/>
    <property type="match status" value="1"/>
</dbReference>
<dbReference type="PANTHER" id="PTHR43201:SF5">
    <property type="entry name" value="MEDIUM-CHAIN ACYL-COA LIGASE ACSF2, MITOCHONDRIAL"/>
    <property type="match status" value="1"/>
</dbReference>
<evidence type="ECO:0000259" key="4">
    <source>
        <dbReference type="Pfam" id="PF13193"/>
    </source>
</evidence>
<name>A0ABW0ZQ78_9ACTN</name>
<dbReference type="RefSeq" id="WP_378281027.1">
    <property type="nucleotide sequence ID" value="NZ_JBHSON010000007.1"/>
</dbReference>
<evidence type="ECO:0000259" key="3">
    <source>
        <dbReference type="Pfam" id="PF00501"/>
    </source>
</evidence>
<dbReference type="InterPro" id="IPR000873">
    <property type="entry name" value="AMP-dep_synth/lig_dom"/>
</dbReference>
<feature type="domain" description="AMP-binding enzyme C-terminal" evidence="4">
    <location>
        <begin position="253"/>
        <end position="328"/>
    </location>
</feature>
<proteinExistence type="inferred from homology"/>
<feature type="domain" description="AMP-dependent synthetase/ligase" evidence="3">
    <location>
        <begin position="1"/>
        <end position="203"/>
    </location>
</feature>
<accession>A0ABW0ZQ78</accession>
<evidence type="ECO:0000256" key="2">
    <source>
        <dbReference type="ARBA" id="ARBA00022598"/>
    </source>
</evidence>
<sequence length="347" mass="37813">MPKGVVLAQRSLFKIRDALAKEGLDWIDWRPGDVSLIGIPGFHVGGIWWAMQGFSAGATNVAMPRFDSGVAVGLIRDLGVTTACMVPSMLRLLLAEPGSGPDDFRTLRKVVYGGSPISETLLAECLETLDCDMAQIYGLTETGNTAVCLPPADHVPGGPRMRAAGRPYPGVQVKIIDSDGSPVPAGTVGEVCLHSPANMLEYWRQPEATARTLVDGWIHTGDAGRLDEDGYVFIQDRIKDLIIVAGENIYPAEIENVLAKHPAVADAAVVGVPDDRFGEAVHAFVALRPGAQAGPRDLLEFLRERIAAFKIPHRFEFVDRVPRNPSGKILRRELRDRLWQGRDRKVN</sequence>
<dbReference type="Gene3D" id="3.30.300.30">
    <property type="match status" value="1"/>
</dbReference>
<dbReference type="PANTHER" id="PTHR43201">
    <property type="entry name" value="ACYL-COA SYNTHETASE"/>
    <property type="match status" value="1"/>
</dbReference>
<dbReference type="InterPro" id="IPR045851">
    <property type="entry name" value="AMP-bd_C_sf"/>
</dbReference>
<protein>
    <submittedName>
        <fullName evidence="5">AMP-binding protein</fullName>
    </submittedName>
</protein>
<dbReference type="Proteomes" id="UP001596074">
    <property type="component" value="Unassembled WGS sequence"/>
</dbReference>
<evidence type="ECO:0000313" key="6">
    <source>
        <dbReference type="Proteomes" id="UP001596074"/>
    </source>
</evidence>
<evidence type="ECO:0000256" key="1">
    <source>
        <dbReference type="ARBA" id="ARBA00006432"/>
    </source>
</evidence>
<organism evidence="5 6">
    <name type="scientific">Actinomadura rugatobispora</name>
    <dbReference type="NCBI Taxonomy" id="1994"/>
    <lineage>
        <taxon>Bacteria</taxon>
        <taxon>Bacillati</taxon>
        <taxon>Actinomycetota</taxon>
        <taxon>Actinomycetes</taxon>
        <taxon>Streptosporangiales</taxon>
        <taxon>Thermomonosporaceae</taxon>
        <taxon>Actinomadura</taxon>
    </lineage>
</organism>
<dbReference type="SUPFAM" id="SSF56801">
    <property type="entry name" value="Acetyl-CoA synthetase-like"/>
    <property type="match status" value="1"/>
</dbReference>
<evidence type="ECO:0000313" key="5">
    <source>
        <dbReference type="EMBL" id="MFC5745396.1"/>
    </source>
</evidence>